<keyword evidence="1 3" id="KW-0560">Oxidoreductase</keyword>
<evidence type="ECO:0000259" key="4">
    <source>
        <dbReference type="Pfam" id="PF01408"/>
    </source>
</evidence>
<dbReference type="GO" id="GO:0050112">
    <property type="term" value="F:inositol 2-dehydrogenase (NAD+) activity"/>
    <property type="evidence" value="ECO:0007669"/>
    <property type="project" value="UniProtKB-UniRule"/>
</dbReference>
<dbReference type="GO" id="GO:0019310">
    <property type="term" value="P:inositol catabolic process"/>
    <property type="evidence" value="ECO:0007669"/>
    <property type="project" value="UniProtKB-UniRule"/>
</dbReference>
<dbReference type="OrthoDB" id="9792085at2"/>
<dbReference type="EC" id="1.1.1.18" evidence="3"/>
<sequence>MTLRVGLIGAGAMGAGHATTLATGVPAARVVAVHDPDAGRAEAVAGPLGARPAATPGELIADADAVIVASPDFTHADLVLACLAAGRPVLCEKPLAETAADARKIVEAEQAGGRRLVQVGFMRRYDPGYLALKAVLAAGVAGEPLIVHNVHRNPVNHTSVSDAGIVTGSMIHELDVVPWLLDTEVTSIRIESPRLTGVKDPQLAWLRLASGAMATIEVFVNAGYGYDVRCEVVGSRGTAQLPARPGVVTSVDGATGTPVGRDFVAHFTDAYRAELTRWAAAAADGTAEGPSAWDGYVANAVAEAGIASLASGTTQPVAPGDRPAFYR</sequence>
<dbReference type="InterPro" id="IPR050424">
    <property type="entry name" value="Gfo-Idh-MocA_inositol_DH"/>
</dbReference>
<keyword evidence="2 3" id="KW-0520">NAD</keyword>
<protein>
    <recommendedName>
        <fullName evidence="3">Inositol 2-dehydrogenase</fullName>
        <ecNumber evidence="3">1.1.1.18</ecNumber>
    </recommendedName>
    <alternativeName>
        <fullName evidence="3">Myo-inositol 2-dehydrogenase</fullName>
        <shortName evidence="3">MI 2-dehydrogenase</shortName>
    </alternativeName>
</protein>
<keyword evidence="7" id="KW-1185">Reference proteome</keyword>
<evidence type="ECO:0000313" key="6">
    <source>
        <dbReference type="EMBL" id="TQS44775.1"/>
    </source>
</evidence>
<dbReference type="SUPFAM" id="SSF55347">
    <property type="entry name" value="Glyceraldehyde-3-phosphate dehydrogenase-like, C-terminal domain"/>
    <property type="match status" value="1"/>
</dbReference>
<evidence type="ECO:0000313" key="7">
    <source>
        <dbReference type="Proteomes" id="UP000317982"/>
    </source>
</evidence>
<reference evidence="6 7" key="1">
    <citation type="submission" date="2019-07" db="EMBL/GenBank/DDBJ databases">
        <title>Cryptosporangium phraense sp. nov., isolated from plant litter.</title>
        <authorList>
            <person name="Suriyachadkun C."/>
        </authorList>
    </citation>
    <scope>NUCLEOTIDE SEQUENCE [LARGE SCALE GENOMIC DNA]</scope>
    <source>
        <strain evidence="6 7">A-T 5661</strain>
    </source>
</reference>
<comment type="caution">
    <text evidence="6">The sequence shown here is derived from an EMBL/GenBank/DDBJ whole genome shotgun (WGS) entry which is preliminary data.</text>
</comment>
<comment type="similarity">
    <text evidence="3">Belongs to the Gfo/Idh/MocA family.</text>
</comment>
<dbReference type="HAMAP" id="MF_01671">
    <property type="entry name" value="IolG"/>
    <property type="match status" value="1"/>
</dbReference>
<dbReference type="PANTHER" id="PTHR43593:SF1">
    <property type="entry name" value="INOSITOL 2-DEHYDROGENASE"/>
    <property type="match status" value="1"/>
</dbReference>
<organism evidence="6 7">
    <name type="scientific">Cryptosporangium phraense</name>
    <dbReference type="NCBI Taxonomy" id="2593070"/>
    <lineage>
        <taxon>Bacteria</taxon>
        <taxon>Bacillati</taxon>
        <taxon>Actinomycetota</taxon>
        <taxon>Actinomycetes</taxon>
        <taxon>Cryptosporangiales</taxon>
        <taxon>Cryptosporangiaceae</taxon>
        <taxon>Cryptosporangium</taxon>
    </lineage>
</organism>
<comment type="subunit">
    <text evidence="3">Homotetramer.</text>
</comment>
<dbReference type="InParanoid" id="A0A545AVZ9"/>
<dbReference type="InterPro" id="IPR023794">
    <property type="entry name" value="MI/DCI_dehydrogenase"/>
</dbReference>
<dbReference type="Gene3D" id="3.40.50.720">
    <property type="entry name" value="NAD(P)-binding Rossmann-like Domain"/>
    <property type="match status" value="1"/>
</dbReference>
<evidence type="ECO:0000256" key="3">
    <source>
        <dbReference type="HAMAP-Rule" id="MF_01671"/>
    </source>
</evidence>
<dbReference type="RefSeq" id="WP_142704757.1">
    <property type="nucleotide sequence ID" value="NZ_VIRS01000007.1"/>
</dbReference>
<gene>
    <name evidence="3" type="primary">iolG</name>
    <name evidence="6" type="ORF">FL583_12490</name>
</gene>
<dbReference type="PANTHER" id="PTHR43593">
    <property type="match status" value="1"/>
</dbReference>
<accession>A0A545AVZ9</accession>
<evidence type="ECO:0000256" key="1">
    <source>
        <dbReference type="ARBA" id="ARBA00023002"/>
    </source>
</evidence>
<dbReference type="SUPFAM" id="SSF51735">
    <property type="entry name" value="NAD(P)-binding Rossmann-fold domains"/>
    <property type="match status" value="1"/>
</dbReference>
<dbReference type="GO" id="GO:0000166">
    <property type="term" value="F:nucleotide binding"/>
    <property type="evidence" value="ECO:0007669"/>
    <property type="project" value="InterPro"/>
</dbReference>
<feature type="domain" description="GFO/IDH/MocA-like oxidoreductase" evidence="5">
    <location>
        <begin position="129"/>
        <end position="239"/>
    </location>
</feature>
<comment type="catalytic activity">
    <reaction evidence="3">
        <text>myo-inositol + NAD(+) = scyllo-inosose + NADH + H(+)</text>
        <dbReference type="Rhea" id="RHEA:16949"/>
        <dbReference type="ChEBI" id="CHEBI:15378"/>
        <dbReference type="ChEBI" id="CHEBI:17268"/>
        <dbReference type="ChEBI" id="CHEBI:17811"/>
        <dbReference type="ChEBI" id="CHEBI:57540"/>
        <dbReference type="ChEBI" id="CHEBI:57945"/>
        <dbReference type="EC" id="1.1.1.18"/>
    </reaction>
</comment>
<proteinExistence type="inferred from homology"/>
<name>A0A545AVZ9_9ACTN</name>
<dbReference type="Proteomes" id="UP000317982">
    <property type="component" value="Unassembled WGS sequence"/>
</dbReference>
<dbReference type="Pfam" id="PF01408">
    <property type="entry name" value="GFO_IDH_MocA"/>
    <property type="match status" value="1"/>
</dbReference>
<dbReference type="EMBL" id="VIRS01000007">
    <property type="protein sequence ID" value="TQS44775.1"/>
    <property type="molecule type" value="Genomic_DNA"/>
</dbReference>
<evidence type="ECO:0000256" key="2">
    <source>
        <dbReference type="ARBA" id="ARBA00023027"/>
    </source>
</evidence>
<evidence type="ECO:0000259" key="5">
    <source>
        <dbReference type="Pfam" id="PF22725"/>
    </source>
</evidence>
<dbReference type="InterPro" id="IPR055170">
    <property type="entry name" value="GFO_IDH_MocA-like_dom"/>
</dbReference>
<dbReference type="InterPro" id="IPR036291">
    <property type="entry name" value="NAD(P)-bd_dom_sf"/>
</dbReference>
<feature type="domain" description="Gfo/Idh/MocA-like oxidoreductase N-terminal" evidence="4">
    <location>
        <begin position="3"/>
        <end position="121"/>
    </location>
</feature>
<dbReference type="Pfam" id="PF22725">
    <property type="entry name" value="GFO_IDH_MocA_C3"/>
    <property type="match status" value="1"/>
</dbReference>
<dbReference type="InterPro" id="IPR000683">
    <property type="entry name" value="Gfo/Idh/MocA-like_OxRdtase_N"/>
</dbReference>
<comment type="function">
    <text evidence="3">Involved in the oxidation of myo-inositol (MI) to 2-keto-myo-inositol (2KMI or 2-inosose).</text>
</comment>
<dbReference type="Gene3D" id="3.30.360.10">
    <property type="entry name" value="Dihydrodipicolinate Reductase, domain 2"/>
    <property type="match status" value="1"/>
</dbReference>
<dbReference type="AlphaFoldDB" id="A0A545AVZ9"/>